<keyword evidence="3 5" id="KW-1133">Transmembrane helix</keyword>
<feature type="transmembrane region" description="Helical" evidence="5">
    <location>
        <begin position="129"/>
        <end position="153"/>
    </location>
</feature>
<keyword evidence="5" id="KW-0187">Copper transport</keyword>
<dbReference type="OrthoDB" id="73901at2759"/>
<evidence type="ECO:0000313" key="7">
    <source>
        <dbReference type="Proteomes" id="UP000308199"/>
    </source>
</evidence>
<dbReference type="Pfam" id="PF04145">
    <property type="entry name" value="Ctr"/>
    <property type="match status" value="1"/>
</dbReference>
<dbReference type="GO" id="GO:0005375">
    <property type="term" value="F:copper ion transmembrane transporter activity"/>
    <property type="evidence" value="ECO:0007669"/>
    <property type="project" value="UniProtKB-UniRule"/>
</dbReference>
<keyword evidence="5" id="KW-0813">Transport</keyword>
<dbReference type="PANTHER" id="PTHR12483">
    <property type="entry name" value="SOLUTE CARRIER FAMILY 31 COPPER TRANSPORTERS"/>
    <property type="match status" value="1"/>
</dbReference>
<keyword evidence="5" id="KW-0186">Copper</keyword>
<keyword evidence="2 5" id="KW-0812">Transmembrane</keyword>
<organism evidence="6 7">
    <name type="scientific">Phellinidium pouzarii</name>
    <dbReference type="NCBI Taxonomy" id="167371"/>
    <lineage>
        <taxon>Eukaryota</taxon>
        <taxon>Fungi</taxon>
        <taxon>Dikarya</taxon>
        <taxon>Basidiomycota</taxon>
        <taxon>Agaricomycotina</taxon>
        <taxon>Agaricomycetes</taxon>
        <taxon>Hymenochaetales</taxon>
        <taxon>Hymenochaetaceae</taxon>
        <taxon>Phellinidium</taxon>
    </lineage>
</organism>
<evidence type="ECO:0000256" key="4">
    <source>
        <dbReference type="ARBA" id="ARBA00023136"/>
    </source>
</evidence>
<dbReference type="Proteomes" id="UP000308199">
    <property type="component" value="Unassembled WGS sequence"/>
</dbReference>
<dbReference type="GO" id="GO:0005886">
    <property type="term" value="C:plasma membrane"/>
    <property type="evidence" value="ECO:0007669"/>
    <property type="project" value="TreeGrafter"/>
</dbReference>
<evidence type="ECO:0000256" key="2">
    <source>
        <dbReference type="ARBA" id="ARBA00022692"/>
    </source>
</evidence>
<comment type="similarity">
    <text evidence="5">Belongs to the copper transporter (Ctr) (TC 1.A.56) family. SLC31A subfamily.</text>
</comment>
<evidence type="ECO:0000256" key="1">
    <source>
        <dbReference type="ARBA" id="ARBA00004141"/>
    </source>
</evidence>
<dbReference type="AlphaFoldDB" id="A0A4S4L1N2"/>
<name>A0A4S4L1N2_9AGAM</name>
<comment type="subcellular location">
    <subcellularLocation>
        <location evidence="1 5">Membrane</location>
        <topology evidence="1 5">Multi-pass membrane protein</topology>
    </subcellularLocation>
</comment>
<keyword evidence="5" id="KW-0406">Ion transport</keyword>
<evidence type="ECO:0000256" key="5">
    <source>
        <dbReference type="RuleBase" id="RU367022"/>
    </source>
</evidence>
<proteinExistence type="inferred from homology"/>
<comment type="caution">
    <text evidence="6">The sequence shown here is derived from an EMBL/GenBank/DDBJ whole genome shotgun (WGS) entry which is preliminary data.</text>
</comment>
<keyword evidence="4 5" id="KW-0472">Membrane</keyword>
<dbReference type="PANTHER" id="PTHR12483:SF27">
    <property type="entry name" value="COPPER TRANSPORT PROTEIN CTR1"/>
    <property type="match status" value="1"/>
</dbReference>
<dbReference type="InterPro" id="IPR007274">
    <property type="entry name" value="Cop_transporter"/>
</dbReference>
<accession>A0A4S4L1N2</accession>
<keyword evidence="7" id="KW-1185">Reference proteome</keyword>
<reference evidence="6 7" key="1">
    <citation type="submission" date="2019-02" db="EMBL/GenBank/DDBJ databases">
        <title>Genome sequencing of the rare red list fungi Phellinidium pouzarii.</title>
        <authorList>
            <person name="Buettner E."/>
            <person name="Kellner H."/>
        </authorList>
    </citation>
    <scope>NUCLEOTIDE SEQUENCE [LARGE SCALE GENOMIC DNA]</scope>
    <source>
        <strain evidence="6 7">DSM 108285</strain>
    </source>
</reference>
<gene>
    <name evidence="6" type="ORF">EW145_g5037</name>
</gene>
<feature type="transmembrane region" description="Helical" evidence="5">
    <location>
        <begin position="39"/>
        <end position="63"/>
    </location>
</feature>
<dbReference type="EMBL" id="SGPK01000286">
    <property type="protein sequence ID" value="THH05105.1"/>
    <property type="molecule type" value="Genomic_DNA"/>
</dbReference>
<sequence>MDMSSTDNSTLSMMMTPYLHFTGGDSLFFRTIAPKSKGALAGAAVFLFFLAMLERFVVAMRAVMEAHWKQSARSALAARNVVLKDDTQKRRDEKAGKPFLASTSRTRMIPPFIVSHDVPRGVIHAAQSLIHFALMLAVMTFQAAYIITITLGLGVGELAFGRFATAASSVHGH</sequence>
<evidence type="ECO:0000313" key="6">
    <source>
        <dbReference type="EMBL" id="THH05105.1"/>
    </source>
</evidence>
<protein>
    <recommendedName>
        <fullName evidence="5">Copper transport protein</fullName>
    </recommendedName>
</protein>
<evidence type="ECO:0000256" key="3">
    <source>
        <dbReference type="ARBA" id="ARBA00022989"/>
    </source>
</evidence>